<keyword evidence="1" id="KW-0812">Transmembrane</keyword>
<protein>
    <submittedName>
        <fullName evidence="2">Uncharacterized protein</fullName>
    </submittedName>
</protein>
<feature type="transmembrane region" description="Helical" evidence="1">
    <location>
        <begin position="5"/>
        <end position="22"/>
    </location>
</feature>
<evidence type="ECO:0000313" key="3">
    <source>
        <dbReference type="Proteomes" id="UP000267137"/>
    </source>
</evidence>
<evidence type="ECO:0000313" key="2">
    <source>
        <dbReference type="EMBL" id="RSJ22638.1"/>
    </source>
</evidence>
<keyword evidence="1" id="KW-1133">Transmembrane helix</keyword>
<dbReference type="Proteomes" id="UP000267137">
    <property type="component" value="Unassembled WGS sequence"/>
</dbReference>
<reference evidence="2 3" key="1">
    <citation type="submission" date="2018-11" db="EMBL/GenBank/DDBJ databases">
        <title>Species Designations Belie Phenotypic and Genotypic Heterogeneity in Oral Streptococci.</title>
        <authorList>
            <person name="Velsko I."/>
        </authorList>
    </citation>
    <scope>NUCLEOTIDE SEQUENCE [LARGE SCALE GENOMIC DNA]</scope>
    <source>
        <strain evidence="2 3">KLC02</strain>
    </source>
</reference>
<organism evidence="2 3">
    <name type="scientific">Streptococcus intermedius</name>
    <dbReference type="NCBI Taxonomy" id="1338"/>
    <lineage>
        <taxon>Bacteria</taxon>
        <taxon>Bacillati</taxon>
        <taxon>Bacillota</taxon>
        <taxon>Bacilli</taxon>
        <taxon>Lactobacillales</taxon>
        <taxon>Streptococcaceae</taxon>
        <taxon>Streptococcus</taxon>
        <taxon>Streptococcus anginosus group</taxon>
    </lineage>
</organism>
<dbReference type="AlphaFoldDB" id="A0AAE8KBW2"/>
<sequence length="56" mass="6514">MKTFYAMICFAMIAFGILAMIFKHVDYAIYANTFVVALKSIDIAQTLDFIEEREKR</sequence>
<gene>
    <name evidence="2" type="ORF">D8827_07015</name>
</gene>
<proteinExistence type="predicted"/>
<dbReference type="RefSeq" id="WP_185758345.1">
    <property type="nucleotide sequence ID" value="NZ_RJOO01000004.1"/>
</dbReference>
<evidence type="ECO:0000256" key="1">
    <source>
        <dbReference type="SAM" id="Phobius"/>
    </source>
</evidence>
<accession>A0AAE8KBW2</accession>
<name>A0AAE8KBW2_STRIT</name>
<keyword evidence="1" id="KW-0472">Membrane</keyword>
<dbReference type="EMBL" id="RJOO01000004">
    <property type="protein sequence ID" value="RSJ22638.1"/>
    <property type="molecule type" value="Genomic_DNA"/>
</dbReference>
<comment type="caution">
    <text evidence="2">The sequence shown here is derived from an EMBL/GenBank/DDBJ whole genome shotgun (WGS) entry which is preliminary data.</text>
</comment>